<dbReference type="Gene3D" id="3.40.50.10600">
    <property type="entry name" value="SpoIIaa-like domains"/>
    <property type="match status" value="1"/>
</dbReference>
<reference evidence="1 2" key="1">
    <citation type="submission" date="2019-07" db="EMBL/GenBank/DDBJ databases">
        <title>Genomic analysis of Lentibacillus sp. NKC851-2.</title>
        <authorList>
            <person name="Oh Y.J."/>
        </authorList>
    </citation>
    <scope>NUCLEOTIDE SEQUENCE [LARGE SCALE GENOMIC DNA]</scope>
    <source>
        <strain evidence="1 2">NKC851-2</strain>
    </source>
</reference>
<dbReference type="InterPro" id="IPR021866">
    <property type="entry name" value="SpoIIAA-like"/>
</dbReference>
<dbReference type="AlphaFoldDB" id="A0A549YFB2"/>
<accession>A0A549YFB2</accession>
<dbReference type="InterPro" id="IPR036513">
    <property type="entry name" value="STAS_dom_sf"/>
</dbReference>
<protein>
    <submittedName>
        <fullName evidence="1">STAS/SEC14 domain-containing protein</fullName>
    </submittedName>
</protein>
<evidence type="ECO:0000313" key="2">
    <source>
        <dbReference type="Proteomes" id="UP000319280"/>
    </source>
</evidence>
<dbReference type="EMBL" id="VJMZ01000001">
    <property type="protein sequence ID" value="TRM10580.1"/>
    <property type="molecule type" value="Genomic_DNA"/>
</dbReference>
<dbReference type="Proteomes" id="UP000319280">
    <property type="component" value="Unassembled WGS sequence"/>
</dbReference>
<dbReference type="RefSeq" id="WP_142789867.1">
    <property type="nucleotide sequence ID" value="NZ_VJMZ01000001.1"/>
</dbReference>
<dbReference type="InterPro" id="IPR038396">
    <property type="entry name" value="SpoIIAA-like_sf"/>
</dbReference>
<proteinExistence type="predicted"/>
<dbReference type="Pfam" id="PF11964">
    <property type="entry name" value="SpoIIAA-like"/>
    <property type="match status" value="1"/>
</dbReference>
<name>A0A549YFB2_9BACI</name>
<sequence length="117" mass="13324">MINVTTQKNSSIIEIVINGKFDETDINTFEEAIRQKITEQEPVNLLITAKNMEGVTLRGIVESLKMFRYLKSIKKAAVITDQTWVKIDAILENLLPGIKIDYFTPDHAKAACEWLKN</sequence>
<gene>
    <name evidence="1" type="ORF">FH966_01950</name>
</gene>
<comment type="caution">
    <text evidence="1">The sequence shown here is derived from an EMBL/GenBank/DDBJ whole genome shotgun (WGS) entry which is preliminary data.</text>
</comment>
<organism evidence="1 2">
    <name type="scientific">Lentibacillus cibarius</name>
    <dbReference type="NCBI Taxonomy" id="2583219"/>
    <lineage>
        <taxon>Bacteria</taxon>
        <taxon>Bacillati</taxon>
        <taxon>Bacillota</taxon>
        <taxon>Bacilli</taxon>
        <taxon>Bacillales</taxon>
        <taxon>Bacillaceae</taxon>
        <taxon>Lentibacillus</taxon>
    </lineage>
</organism>
<keyword evidence="2" id="KW-1185">Reference proteome</keyword>
<dbReference type="SUPFAM" id="SSF52091">
    <property type="entry name" value="SpoIIaa-like"/>
    <property type="match status" value="1"/>
</dbReference>
<evidence type="ECO:0000313" key="1">
    <source>
        <dbReference type="EMBL" id="TRM10580.1"/>
    </source>
</evidence>